<keyword evidence="4" id="KW-1185">Reference proteome</keyword>
<sequence length="220" mass="23156">MNESIMTALGNAVTTLTAALEAAQAGQPVEARELLTAAEGHLEAGQGGNAAHAARRRKALRLEAEVRTLLPEPEAAAPLAPSPAKAPRGVAPAQALTADAWVRVGEALRAEGADAGALELAAQQQQQVQTQALIARERQRARVAERLALQARVEAAALHGDIDAANQAWDRLFDVVTALRGAEGKARRSGQPDQQAACDYHAAREDALKIRRWARGGQGV</sequence>
<name>A0A5C4Y9V2_9DEIO</name>
<dbReference type="EMBL" id="VDMO01000005">
    <property type="protein sequence ID" value="TNM71880.1"/>
    <property type="molecule type" value="Genomic_DNA"/>
</dbReference>
<dbReference type="RefSeq" id="WP_139401516.1">
    <property type="nucleotide sequence ID" value="NZ_JACHEW010000009.1"/>
</dbReference>
<reference evidence="2 3" key="1">
    <citation type="submission" date="2019-06" db="EMBL/GenBank/DDBJ databases">
        <title>Genome sequence of Deinococcus radiopugnans ATCC 19172.</title>
        <authorList>
            <person name="Maclea K.S."/>
            <person name="Maynard C.R."/>
        </authorList>
    </citation>
    <scope>NUCLEOTIDE SEQUENCE [LARGE SCALE GENOMIC DNA]</scope>
    <source>
        <strain evidence="2 3">ATCC 19172</strain>
    </source>
</reference>
<dbReference type="Proteomes" id="UP000629870">
    <property type="component" value="Unassembled WGS sequence"/>
</dbReference>
<dbReference type="OrthoDB" id="74351at2"/>
<accession>A0A5C4Y9V2</accession>
<gene>
    <name evidence="2" type="ORF">FHR04_05800</name>
    <name evidence="1" type="ORF">HNQ04_002088</name>
</gene>
<dbReference type="Proteomes" id="UP000313988">
    <property type="component" value="Unassembled WGS sequence"/>
</dbReference>
<reference evidence="1 4" key="2">
    <citation type="submission" date="2020-08" db="EMBL/GenBank/DDBJ databases">
        <title>Genomic Encyclopedia of Type Strains, Phase IV (KMG-IV): sequencing the most valuable type-strain genomes for metagenomic binning, comparative biology and taxonomic classification.</title>
        <authorList>
            <person name="Goeker M."/>
        </authorList>
    </citation>
    <scope>NUCLEOTIDE SEQUENCE [LARGE SCALE GENOMIC DNA]</scope>
    <source>
        <strain evidence="1 4">DSM 12027</strain>
    </source>
</reference>
<evidence type="ECO:0000313" key="3">
    <source>
        <dbReference type="Proteomes" id="UP000313988"/>
    </source>
</evidence>
<dbReference type="AlphaFoldDB" id="A0A5C4Y9V2"/>
<protein>
    <submittedName>
        <fullName evidence="1">Antitoxin component of MazEF toxin-antitoxin module</fullName>
    </submittedName>
</protein>
<evidence type="ECO:0000313" key="2">
    <source>
        <dbReference type="EMBL" id="TNM71880.1"/>
    </source>
</evidence>
<dbReference type="EMBL" id="JACHEW010000009">
    <property type="protein sequence ID" value="MBB6016833.1"/>
    <property type="molecule type" value="Genomic_DNA"/>
</dbReference>
<comment type="caution">
    <text evidence="2">The sequence shown here is derived from an EMBL/GenBank/DDBJ whole genome shotgun (WGS) entry which is preliminary data.</text>
</comment>
<proteinExistence type="predicted"/>
<evidence type="ECO:0000313" key="4">
    <source>
        <dbReference type="Proteomes" id="UP000629870"/>
    </source>
</evidence>
<organism evidence="2 3">
    <name type="scientific">Deinococcus radiopugnans ATCC 19172</name>
    <dbReference type="NCBI Taxonomy" id="585398"/>
    <lineage>
        <taxon>Bacteria</taxon>
        <taxon>Thermotogati</taxon>
        <taxon>Deinococcota</taxon>
        <taxon>Deinococci</taxon>
        <taxon>Deinococcales</taxon>
        <taxon>Deinococcaceae</taxon>
        <taxon>Deinococcus</taxon>
    </lineage>
</organism>
<evidence type="ECO:0000313" key="1">
    <source>
        <dbReference type="EMBL" id="MBB6016833.1"/>
    </source>
</evidence>